<reference evidence="10 11" key="1">
    <citation type="journal article" date="2010" name="J. Bacteriol.">
        <title>Genome sequence of the oligotrophic marine Gammaproteobacterium HTCC2143, isolated from the Oregon Coast.</title>
        <authorList>
            <person name="Oh H.M."/>
            <person name="Kang I."/>
            <person name="Ferriera S."/>
            <person name="Giovannoni S.J."/>
            <person name="Cho J.C."/>
        </authorList>
    </citation>
    <scope>NUCLEOTIDE SEQUENCE [LARGE SCALE GENOMIC DNA]</scope>
    <source>
        <strain evidence="10 11">HTCC2143</strain>
    </source>
</reference>
<comment type="subcellular location">
    <subcellularLocation>
        <location evidence="1">Cell membrane</location>
        <topology evidence="1">Single-pass membrane protein</topology>
    </subcellularLocation>
</comment>
<gene>
    <name evidence="10" type="ORF">GP2143_07584</name>
</gene>
<evidence type="ECO:0000256" key="4">
    <source>
        <dbReference type="ARBA" id="ARBA00022692"/>
    </source>
</evidence>
<dbReference type="eggNOG" id="COG1360">
    <property type="taxonomic scope" value="Bacteria"/>
</dbReference>
<dbReference type="EMBL" id="AAVT01000003">
    <property type="protein sequence ID" value="EAW31393.1"/>
    <property type="molecule type" value="Genomic_DNA"/>
</dbReference>
<keyword evidence="3" id="KW-1003">Cell membrane</keyword>
<dbReference type="PANTHER" id="PTHR30329">
    <property type="entry name" value="STATOR ELEMENT OF FLAGELLAR MOTOR COMPLEX"/>
    <property type="match status" value="1"/>
</dbReference>
<evidence type="ECO:0000259" key="9">
    <source>
        <dbReference type="PROSITE" id="PS51123"/>
    </source>
</evidence>
<dbReference type="AlphaFoldDB" id="A0YC74"/>
<evidence type="ECO:0000256" key="8">
    <source>
        <dbReference type="SAM" id="Phobius"/>
    </source>
</evidence>
<dbReference type="PANTHER" id="PTHR30329:SF20">
    <property type="entry name" value="EXPORTED PROTEIN"/>
    <property type="match status" value="1"/>
</dbReference>
<comment type="similarity">
    <text evidence="2">Belongs to the MotB family.</text>
</comment>
<keyword evidence="11" id="KW-1185">Reference proteome</keyword>
<evidence type="ECO:0000256" key="2">
    <source>
        <dbReference type="ARBA" id="ARBA00008914"/>
    </source>
</evidence>
<name>A0YC74_9GAMM</name>
<dbReference type="Pfam" id="PF00691">
    <property type="entry name" value="OmpA"/>
    <property type="match status" value="1"/>
</dbReference>
<keyword evidence="10" id="KW-0969">Cilium</keyword>
<evidence type="ECO:0000313" key="11">
    <source>
        <dbReference type="Proteomes" id="UP000004931"/>
    </source>
</evidence>
<protein>
    <submittedName>
        <fullName evidence="10">Flagellar motor protein</fullName>
    </submittedName>
</protein>
<keyword evidence="5 8" id="KW-1133">Transmembrane helix</keyword>
<keyword evidence="10" id="KW-0282">Flagellum</keyword>
<evidence type="ECO:0000256" key="6">
    <source>
        <dbReference type="ARBA" id="ARBA00023136"/>
    </source>
</evidence>
<dbReference type="InterPro" id="IPR036737">
    <property type="entry name" value="OmpA-like_sf"/>
</dbReference>
<comment type="caution">
    <text evidence="10">The sequence shown here is derived from an EMBL/GenBank/DDBJ whole genome shotgun (WGS) entry which is preliminary data.</text>
</comment>
<dbReference type="InterPro" id="IPR050330">
    <property type="entry name" value="Bact_OuterMem_StrucFunc"/>
</dbReference>
<evidence type="ECO:0000256" key="1">
    <source>
        <dbReference type="ARBA" id="ARBA00004162"/>
    </source>
</evidence>
<sequence>MARRRIVEDSVSHDRWLVSYADFITLLFAFFVVMYSISQVNEGKYKVLSQTLSEVFARQGPGVPERTLDPFQIGDVVKSNPQSFIELEAENDGDNSGSSANEQSERGALPAEFEQINQKIDEALGGLLKSNQVTVRGSEKWLEVELKSSLLFGSGDSTLSVPAVGVLESIASILKDQTNPIRVEGFTDNQPINSVRYPSNWELSAGRASAVVKFFIEEGLSADRLAAIGYGEHQPVTDNDSEEGRAENRRVVLMISKTGELRPNLREITSAEELQVPQVESLQGASGGIEIIIPGVSIEREESPGIDVDAINNGQPIGNGVRTIQLEGGGLLFTNDTPREDDEE</sequence>
<dbReference type="SUPFAM" id="SSF103088">
    <property type="entry name" value="OmpA-like"/>
    <property type="match status" value="1"/>
</dbReference>
<evidence type="ECO:0000256" key="7">
    <source>
        <dbReference type="PROSITE-ProRule" id="PRU00473"/>
    </source>
</evidence>
<dbReference type="CDD" id="cd07185">
    <property type="entry name" value="OmpA_C-like"/>
    <property type="match status" value="1"/>
</dbReference>
<evidence type="ECO:0000313" key="10">
    <source>
        <dbReference type="EMBL" id="EAW31393.1"/>
    </source>
</evidence>
<evidence type="ECO:0000256" key="5">
    <source>
        <dbReference type="ARBA" id="ARBA00022989"/>
    </source>
</evidence>
<dbReference type="Gene3D" id="3.30.1330.60">
    <property type="entry name" value="OmpA-like domain"/>
    <property type="match status" value="1"/>
</dbReference>
<evidence type="ECO:0000256" key="3">
    <source>
        <dbReference type="ARBA" id="ARBA00022475"/>
    </source>
</evidence>
<dbReference type="OrthoDB" id="9815217at2"/>
<organism evidence="10 11">
    <name type="scientific">marine gamma proteobacterium HTCC2143</name>
    <dbReference type="NCBI Taxonomy" id="247633"/>
    <lineage>
        <taxon>Bacteria</taxon>
        <taxon>Pseudomonadati</taxon>
        <taxon>Pseudomonadota</taxon>
        <taxon>Gammaproteobacteria</taxon>
        <taxon>Cellvibrionales</taxon>
        <taxon>Spongiibacteraceae</taxon>
        <taxon>BD1-7 clade</taxon>
    </lineage>
</organism>
<dbReference type="GO" id="GO:0005886">
    <property type="term" value="C:plasma membrane"/>
    <property type="evidence" value="ECO:0007669"/>
    <property type="project" value="UniProtKB-SubCell"/>
</dbReference>
<dbReference type="Pfam" id="PF13677">
    <property type="entry name" value="MotB_plug"/>
    <property type="match status" value="1"/>
</dbReference>
<dbReference type="InterPro" id="IPR025713">
    <property type="entry name" value="MotB-like_N_dom"/>
</dbReference>
<feature type="domain" description="OmpA-like" evidence="9">
    <location>
        <begin position="139"/>
        <end position="259"/>
    </location>
</feature>
<dbReference type="NCBIfam" id="NF006541">
    <property type="entry name" value="PRK09038.1"/>
    <property type="match status" value="1"/>
</dbReference>
<dbReference type="STRING" id="247633.GP2143_07584"/>
<dbReference type="InterPro" id="IPR006665">
    <property type="entry name" value="OmpA-like"/>
</dbReference>
<keyword evidence="10" id="KW-0966">Cell projection</keyword>
<keyword evidence="6 7" id="KW-0472">Membrane</keyword>
<accession>A0YC74</accession>
<dbReference type="PROSITE" id="PS51123">
    <property type="entry name" value="OMPA_2"/>
    <property type="match status" value="1"/>
</dbReference>
<keyword evidence="4 8" id="KW-0812">Transmembrane</keyword>
<dbReference type="Proteomes" id="UP000004931">
    <property type="component" value="Unassembled WGS sequence"/>
</dbReference>
<feature type="transmembrane region" description="Helical" evidence="8">
    <location>
        <begin position="20"/>
        <end position="37"/>
    </location>
</feature>
<proteinExistence type="inferred from homology"/>